<keyword evidence="3" id="KW-1185">Reference proteome</keyword>
<dbReference type="EMBL" id="FOHE01000009">
    <property type="protein sequence ID" value="SET36154.1"/>
    <property type="molecule type" value="Genomic_DNA"/>
</dbReference>
<name>A0A1I0DV02_9BACI</name>
<keyword evidence="1" id="KW-0732">Signal</keyword>
<reference evidence="2 3" key="1">
    <citation type="submission" date="2016-10" db="EMBL/GenBank/DDBJ databases">
        <authorList>
            <person name="de Groot N.N."/>
        </authorList>
    </citation>
    <scope>NUCLEOTIDE SEQUENCE [LARGE SCALE GENOMIC DNA]</scope>
    <source>
        <strain evidence="2 3">IBRC-M 10780</strain>
    </source>
</reference>
<gene>
    <name evidence="2" type="ORF">SAMN05216389_109171</name>
</gene>
<proteinExistence type="predicted"/>
<protein>
    <submittedName>
        <fullName evidence="2">Uncharacterized protein</fullName>
    </submittedName>
</protein>
<dbReference type="Proteomes" id="UP000198618">
    <property type="component" value="Unassembled WGS sequence"/>
</dbReference>
<accession>A0A1I0DV02</accession>
<sequence>MMKKLSIFLSSFLLLLMIPLPIGAEPDVKCPTVDQLAETSLDDKDDLLEALEKIVPDTYGEGDYGNFYSEWEVKTAKPFPKTVGEEEEEAYYGMAKNFCDEEVANKSWLVKLYFPRWEGKSASALEGQIFLAKSKEKGDWFVWFRYH</sequence>
<feature type="signal peptide" evidence="1">
    <location>
        <begin position="1"/>
        <end position="24"/>
    </location>
</feature>
<dbReference type="AlphaFoldDB" id="A0A1I0DV02"/>
<feature type="chain" id="PRO_5011686531" evidence="1">
    <location>
        <begin position="25"/>
        <end position="147"/>
    </location>
</feature>
<organism evidence="2 3">
    <name type="scientific">Oceanobacillus limi</name>
    <dbReference type="NCBI Taxonomy" id="930131"/>
    <lineage>
        <taxon>Bacteria</taxon>
        <taxon>Bacillati</taxon>
        <taxon>Bacillota</taxon>
        <taxon>Bacilli</taxon>
        <taxon>Bacillales</taxon>
        <taxon>Bacillaceae</taxon>
        <taxon>Oceanobacillus</taxon>
    </lineage>
</organism>
<evidence type="ECO:0000313" key="2">
    <source>
        <dbReference type="EMBL" id="SET36154.1"/>
    </source>
</evidence>
<evidence type="ECO:0000256" key="1">
    <source>
        <dbReference type="SAM" id="SignalP"/>
    </source>
</evidence>
<evidence type="ECO:0000313" key="3">
    <source>
        <dbReference type="Proteomes" id="UP000198618"/>
    </source>
</evidence>